<dbReference type="InterPro" id="IPR003439">
    <property type="entry name" value="ABC_transporter-like_ATP-bd"/>
</dbReference>
<comment type="similarity">
    <text evidence="1">Belongs to the ABC transporter superfamily.</text>
</comment>
<dbReference type="PANTHER" id="PTHR42781">
    <property type="entry name" value="SPERMIDINE/PUTRESCINE IMPORT ATP-BINDING PROTEIN POTA"/>
    <property type="match status" value="1"/>
</dbReference>
<dbReference type="Proteomes" id="UP001237448">
    <property type="component" value="Unassembled WGS sequence"/>
</dbReference>
<feature type="domain" description="ABC transporter" evidence="5">
    <location>
        <begin position="3"/>
        <end position="233"/>
    </location>
</feature>
<dbReference type="InterPro" id="IPR013611">
    <property type="entry name" value="Transp-assoc_OB_typ2"/>
</dbReference>
<keyword evidence="2" id="KW-0813">Transport</keyword>
<dbReference type="SUPFAM" id="SSF52540">
    <property type="entry name" value="P-loop containing nucleoside triphosphate hydrolases"/>
    <property type="match status" value="1"/>
</dbReference>
<sequence>MHVELESIAKSFGSSCVLRGVDLTVESGSLVTLLGPSGCGKTTLLRILAGFLHPDAGKVLFGGQRVEALPPYRRGAAMVFQSYAIFPHLTVADNVAYGLKARGVGRAEREARVRDILAKVRMSGYEARMPSQLSGGQKQRVGLARALVIRPDLLLMDEPLSNLDATLRIEMREEIRLLQRDYGITTIYVTHDQEEALAISDKVALMNSGIIRQYGTPTDLYHHPQHVIVAEFIGRSNLLDGEIRLDLGIPALVGSGGGRLAGPEFLGRLSAATPVRIAFRPEAAAVLEAFDAAGSDGIACNLVLASFLGAHCQVRLAVDQGGEVELRVPGTHPVMSSASGSRWRLHPDPAGLHLFSPKDGKVLAS</sequence>
<dbReference type="Gene3D" id="3.40.50.300">
    <property type="entry name" value="P-loop containing nucleotide triphosphate hydrolases"/>
    <property type="match status" value="1"/>
</dbReference>
<dbReference type="InterPro" id="IPR008995">
    <property type="entry name" value="Mo/tungstate-bd_C_term_dom"/>
</dbReference>
<gene>
    <name evidence="6" type="ORF">J3R73_003324</name>
</gene>
<keyword evidence="7" id="KW-1185">Reference proteome</keyword>
<dbReference type="RefSeq" id="WP_307428982.1">
    <property type="nucleotide sequence ID" value="NZ_JAUSVK010000001.1"/>
</dbReference>
<reference evidence="6 7" key="1">
    <citation type="submission" date="2023-07" db="EMBL/GenBank/DDBJ databases">
        <title>Genomic Encyclopedia of Type Strains, Phase IV (KMG-IV): sequencing the most valuable type-strain genomes for metagenomic binning, comparative biology and taxonomic classification.</title>
        <authorList>
            <person name="Goeker M."/>
        </authorList>
    </citation>
    <scope>NUCLEOTIDE SEQUENCE [LARGE SCALE GENOMIC DNA]</scope>
    <source>
        <strain evidence="6 7">DSM 5896</strain>
    </source>
</reference>
<dbReference type="PROSITE" id="PS00211">
    <property type="entry name" value="ABC_TRANSPORTER_1"/>
    <property type="match status" value="1"/>
</dbReference>
<evidence type="ECO:0000256" key="3">
    <source>
        <dbReference type="ARBA" id="ARBA00022741"/>
    </source>
</evidence>
<evidence type="ECO:0000313" key="6">
    <source>
        <dbReference type="EMBL" id="MDQ0393532.1"/>
    </source>
</evidence>
<dbReference type="SUPFAM" id="SSF50331">
    <property type="entry name" value="MOP-like"/>
    <property type="match status" value="1"/>
</dbReference>
<dbReference type="Pfam" id="PF00005">
    <property type="entry name" value="ABC_tran"/>
    <property type="match status" value="1"/>
</dbReference>
<proteinExistence type="inferred from homology"/>
<evidence type="ECO:0000259" key="5">
    <source>
        <dbReference type="PROSITE" id="PS50893"/>
    </source>
</evidence>
<protein>
    <submittedName>
        <fullName evidence="6">ABC-type Fe3+/spermidine/putrescine transport system ATPase subunit</fullName>
    </submittedName>
</protein>
<organism evidence="6 7">
    <name type="scientific">Labrys monachus</name>
    <dbReference type="NCBI Taxonomy" id="217067"/>
    <lineage>
        <taxon>Bacteria</taxon>
        <taxon>Pseudomonadati</taxon>
        <taxon>Pseudomonadota</taxon>
        <taxon>Alphaproteobacteria</taxon>
        <taxon>Hyphomicrobiales</taxon>
        <taxon>Xanthobacteraceae</taxon>
        <taxon>Labrys</taxon>
    </lineage>
</organism>
<dbReference type="InterPro" id="IPR050093">
    <property type="entry name" value="ABC_SmlMolc_Importer"/>
</dbReference>
<evidence type="ECO:0000313" key="7">
    <source>
        <dbReference type="Proteomes" id="UP001237448"/>
    </source>
</evidence>
<evidence type="ECO:0000256" key="1">
    <source>
        <dbReference type="ARBA" id="ARBA00005417"/>
    </source>
</evidence>
<dbReference type="PROSITE" id="PS50893">
    <property type="entry name" value="ABC_TRANSPORTER_2"/>
    <property type="match status" value="1"/>
</dbReference>
<evidence type="ECO:0000256" key="4">
    <source>
        <dbReference type="ARBA" id="ARBA00022840"/>
    </source>
</evidence>
<keyword evidence="4" id="KW-0067">ATP-binding</keyword>
<evidence type="ECO:0000256" key="2">
    <source>
        <dbReference type="ARBA" id="ARBA00022448"/>
    </source>
</evidence>
<dbReference type="EMBL" id="JAUSVK010000001">
    <property type="protein sequence ID" value="MDQ0393532.1"/>
    <property type="molecule type" value="Genomic_DNA"/>
</dbReference>
<dbReference type="InterPro" id="IPR017871">
    <property type="entry name" value="ABC_transporter-like_CS"/>
</dbReference>
<accession>A0ABU0FG11</accession>
<name>A0ABU0FG11_9HYPH</name>
<dbReference type="SMART" id="SM00382">
    <property type="entry name" value="AAA"/>
    <property type="match status" value="1"/>
</dbReference>
<dbReference type="InterPro" id="IPR003593">
    <property type="entry name" value="AAA+_ATPase"/>
</dbReference>
<keyword evidence="3" id="KW-0547">Nucleotide-binding</keyword>
<dbReference type="PANTHER" id="PTHR42781:SF4">
    <property type="entry name" value="SPERMIDINE_PUTRESCINE IMPORT ATP-BINDING PROTEIN POTA"/>
    <property type="match status" value="1"/>
</dbReference>
<dbReference type="Pfam" id="PF08402">
    <property type="entry name" value="TOBE_2"/>
    <property type="match status" value="1"/>
</dbReference>
<dbReference type="InterPro" id="IPR027417">
    <property type="entry name" value="P-loop_NTPase"/>
</dbReference>
<comment type="caution">
    <text evidence="6">The sequence shown here is derived from an EMBL/GenBank/DDBJ whole genome shotgun (WGS) entry which is preliminary data.</text>
</comment>